<dbReference type="EMBL" id="BAABEO010000009">
    <property type="protein sequence ID" value="GAA3677779.1"/>
    <property type="molecule type" value="Genomic_DNA"/>
</dbReference>
<dbReference type="Gene3D" id="1.10.10.60">
    <property type="entry name" value="Homeodomain-like"/>
    <property type="match status" value="1"/>
</dbReference>
<evidence type="ECO:0000313" key="5">
    <source>
        <dbReference type="EMBL" id="GAA3677779.1"/>
    </source>
</evidence>
<dbReference type="InterPro" id="IPR050204">
    <property type="entry name" value="AraC_XylS_family_regulators"/>
</dbReference>
<proteinExistence type="predicted"/>
<sequence length="320" mass="34710">MSSAALTVRPTFSSFEYAVEDRIHMWENHSAGTFAGIRASTHDDSGLALNLWNRPAEGFQFIAVSGCSRLVDRTPDLIRRQPLHTVALAVVTHGEAFFHDRSGTQILRRGDLVLYDVDSPFLLGCSSNMSELMMEMPRARAEVALGASLDRAHVVRTREGDARHAQKVALTAAIQQATMQPGAPVRQAGEDLLALVDLICGARGTASGEAYLLTARRYVAARLGDAGLTPAAIAAGVGISERHLARLFAEQGTTTVRYVREQRVEAAAQALAAGPADASVGSLARRFGFPSQAHFTRVFKERFGQTPDRWRRDRMGASLL</sequence>
<accession>A0ABP7C2J9</accession>
<organism evidence="5 6">
    <name type="scientific">Arthrobacter ginkgonis</name>
    <dbReference type="NCBI Taxonomy" id="1630594"/>
    <lineage>
        <taxon>Bacteria</taxon>
        <taxon>Bacillati</taxon>
        <taxon>Actinomycetota</taxon>
        <taxon>Actinomycetes</taxon>
        <taxon>Micrococcales</taxon>
        <taxon>Micrococcaceae</taxon>
        <taxon>Arthrobacter</taxon>
    </lineage>
</organism>
<dbReference type="PANTHER" id="PTHR46796:SF6">
    <property type="entry name" value="ARAC SUBFAMILY"/>
    <property type="match status" value="1"/>
</dbReference>
<dbReference type="PROSITE" id="PS01124">
    <property type="entry name" value="HTH_ARAC_FAMILY_2"/>
    <property type="match status" value="1"/>
</dbReference>
<dbReference type="InterPro" id="IPR009057">
    <property type="entry name" value="Homeodomain-like_sf"/>
</dbReference>
<keyword evidence="6" id="KW-1185">Reference proteome</keyword>
<dbReference type="InterPro" id="IPR020449">
    <property type="entry name" value="Tscrpt_reg_AraC-type_HTH"/>
</dbReference>
<dbReference type="Pfam" id="PF12833">
    <property type="entry name" value="HTH_18"/>
    <property type="match status" value="1"/>
</dbReference>
<dbReference type="PRINTS" id="PR00032">
    <property type="entry name" value="HTHARAC"/>
</dbReference>
<evidence type="ECO:0000259" key="4">
    <source>
        <dbReference type="PROSITE" id="PS01124"/>
    </source>
</evidence>
<evidence type="ECO:0000256" key="1">
    <source>
        <dbReference type="ARBA" id="ARBA00023015"/>
    </source>
</evidence>
<gene>
    <name evidence="5" type="ORF">GCM10023081_15050</name>
</gene>
<evidence type="ECO:0000256" key="2">
    <source>
        <dbReference type="ARBA" id="ARBA00023125"/>
    </source>
</evidence>
<dbReference type="InterPro" id="IPR018060">
    <property type="entry name" value="HTH_AraC"/>
</dbReference>
<dbReference type="RefSeq" id="WP_345149722.1">
    <property type="nucleotide sequence ID" value="NZ_BAABEO010000009.1"/>
</dbReference>
<dbReference type="Proteomes" id="UP001500752">
    <property type="component" value="Unassembled WGS sequence"/>
</dbReference>
<dbReference type="PROSITE" id="PS00041">
    <property type="entry name" value="HTH_ARAC_FAMILY_1"/>
    <property type="match status" value="1"/>
</dbReference>
<dbReference type="SUPFAM" id="SSF46689">
    <property type="entry name" value="Homeodomain-like"/>
    <property type="match status" value="1"/>
</dbReference>
<comment type="caution">
    <text evidence="5">The sequence shown here is derived from an EMBL/GenBank/DDBJ whole genome shotgun (WGS) entry which is preliminary data.</text>
</comment>
<keyword evidence="1" id="KW-0805">Transcription regulation</keyword>
<name>A0ABP7C2J9_9MICC</name>
<evidence type="ECO:0000256" key="3">
    <source>
        <dbReference type="ARBA" id="ARBA00023163"/>
    </source>
</evidence>
<dbReference type="InterPro" id="IPR018062">
    <property type="entry name" value="HTH_AraC-typ_CS"/>
</dbReference>
<evidence type="ECO:0000313" key="6">
    <source>
        <dbReference type="Proteomes" id="UP001500752"/>
    </source>
</evidence>
<keyword evidence="3" id="KW-0804">Transcription</keyword>
<reference evidence="6" key="1">
    <citation type="journal article" date="2019" name="Int. J. Syst. Evol. Microbiol.">
        <title>The Global Catalogue of Microorganisms (GCM) 10K type strain sequencing project: providing services to taxonomists for standard genome sequencing and annotation.</title>
        <authorList>
            <consortium name="The Broad Institute Genomics Platform"/>
            <consortium name="The Broad Institute Genome Sequencing Center for Infectious Disease"/>
            <person name="Wu L."/>
            <person name="Ma J."/>
        </authorList>
    </citation>
    <scope>NUCLEOTIDE SEQUENCE [LARGE SCALE GENOMIC DNA]</scope>
    <source>
        <strain evidence="6">JCM 30742</strain>
    </source>
</reference>
<feature type="domain" description="HTH araC/xylS-type" evidence="4">
    <location>
        <begin position="213"/>
        <end position="313"/>
    </location>
</feature>
<protein>
    <submittedName>
        <fullName evidence="5">Helix-turn-helix domain-containing protein</fullName>
    </submittedName>
</protein>
<dbReference type="PANTHER" id="PTHR46796">
    <property type="entry name" value="HTH-TYPE TRANSCRIPTIONAL ACTIVATOR RHAS-RELATED"/>
    <property type="match status" value="1"/>
</dbReference>
<keyword evidence="2" id="KW-0238">DNA-binding</keyword>
<dbReference type="SMART" id="SM00342">
    <property type="entry name" value="HTH_ARAC"/>
    <property type="match status" value="1"/>
</dbReference>